<dbReference type="EMBL" id="FNLC01000002">
    <property type="protein sequence ID" value="SDQ98417.1"/>
    <property type="molecule type" value="Genomic_DNA"/>
</dbReference>
<reference evidence="3" key="1">
    <citation type="submission" date="2016-10" db="EMBL/GenBank/DDBJ databases">
        <authorList>
            <person name="Varghese N."/>
            <person name="Submissions S."/>
        </authorList>
    </citation>
    <scope>NUCLEOTIDE SEQUENCE [LARGE SCALE GENOMIC DNA]</scope>
    <source>
        <strain evidence="3">DSM 24767</strain>
    </source>
</reference>
<dbReference type="Pfam" id="PF26041">
    <property type="entry name" value="DUF8011"/>
    <property type="match status" value="1"/>
</dbReference>
<accession>A0A1H1FBX4</accession>
<keyword evidence="3" id="KW-1185">Reference proteome</keyword>
<name>A0A1H1FBX4_NATTX</name>
<evidence type="ECO:0000313" key="3">
    <source>
        <dbReference type="Proteomes" id="UP000198848"/>
    </source>
</evidence>
<proteinExistence type="predicted"/>
<feature type="transmembrane region" description="Helical" evidence="1">
    <location>
        <begin position="16"/>
        <end position="35"/>
    </location>
</feature>
<organism evidence="2 3">
    <name type="scientific">Natronobacterium texcoconense</name>
    <dbReference type="NCBI Taxonomy" id="1095778"/>
    <lineage>
        <taxon>Archaea</taxon>
        <taxon>Methanobacteriati</taxon>
        <taxon>Methanobacteriota</taxon>
        <taxon>Stenosarchaea group</taxon>
        <taxon>Halobacteria</taxon>
        <taxon>Halobacteriales</taxon>
        <taxon>Natrialbaceae</taxon>
        <taxon>Natronobacterium</taxon>
    </lineage>
</organism>
<dbReference type="InterPro" id="IPR058324">
    <property type="entry name" value="DUF8011"/>
</dbReference>
<keyword evidence="1" id="KW-0812">Transmembrane</keyword>
<keyword evidence="1" id="KW-1133">Transmembrane helix</keyword>
<feature type="transmembrane region" description="Helical" evidence="1">
    <location>
        <begin position="41"/>
        <end position="58"/>
    </location>
</feature>
<dbReference type="Proteomes" id="UP000198848">
    <property type="component" value="Unassembled WGS sequence"/>
</dbReference>
<dbReference type="STRING" id="1095778.SAMN04489842_1904"/>
<evidence type="ECO:0000256" key="1">
    <source>
        <dbReference type="SAM" id="Phobius"/>
    </source>
</evidence>
<protein>
    <submittedName>
        <fullName evidence="2">Uncharacterized protein</fullName>
    </submittedName>
</protein>
<gene>
    <name evidence="2" type="ORF">SAMN04489842_1904</name>
</gene>
<sequence length="96" mass="10583">MILHPRVVFNEPNGRTIGFIFLSTSFICLMSWVYFGVLLDGPHNLLILGVALAFSGFAESLPTDRRRLAGILRILAVSILVSFMVLLAFAPEMVMG</sequence>
<keyword evidence="1" id="KW-0472">Membrane</keyword>
<feature type="transmembrane region" description="Helical" evidence="1">
    <location>
        <begin position="70"/>
        <end position="90"/>
    </location>
</feature>
<evidence type="ECO:0000313" key="2">
    <source>
        <dbReference type="EMBL" id="SDQ98417.1"/>
    </source>
</evidence>
<dbReference type="AlphaFoldDB" id="A0A1H1FBX4"/>